<evidence type="ECO:0000256" key="2">
    <source>
        <dbReference type="SAM" id="Phobius"/>
    </source>
</evidence>
<proteinExistence type="predicted"/>
<dbReference type="InterPro" id="IPR042097">
    <property type="entry name" value="Aminopeptidase_N-like_N_sf"/>
</dbReference>
<dbReference type="SUPFAM" id="SSF63737">
    <property type="entry name" value="Leukotriene A4 hydrolase N-terminal domain"/>
    <property type="match status" value="1"/>
</dbReference>
<keyword evidence="2" id="KW-1133">Transmembrane helix</keyword>
<organism evidence="4 5">
    <name type="scientific">Toxoplasma gondii MAS</name>
    <dbReference type="NCBI Taxonomy" id="943118"/>
    <lineage>
        <taxon>Eukaryota</taxon>
        <taxon>Sar</taxon>
        <taxon>Alveolata</taxon>
        <taxon>Apicomplexa</taxon>
        <taxon>Conoidasida</taxon>
        <taxon>Coccidia</taxon>
        <taxon>Eucoccidiorida</taxon>
        <taxon>Eimeriorina</taxon>
        <taxon>Sarcocystidae</taxon>
        <taxon>Toxoplasma</taxon>
    </lineage>
</organism>
<dbReference type="OrthoDB" id="10031169at2759"/>
<dbReference type="Proteomes" id="UP000028821">
    <property type="component" value="Unassembled WGS sequence"/>
</dbReference>
<sequence>MGDFHEGGGGGNIQAVLLGLLGVALYAGRWWLNSWIAEARRTKERMEPMWLHDKELSVPDVQEHSEARGRSEIVRSVDYSLLIHLVGGSTFVPSAATTAPSASGLNSGRCVYAGEILVEFHLKPSGVSRALANGISLNFSGGVIQGLWVNGKHVGADGAPLHATGVFSFTNSERIQWLRHRLHIPGAWLFAEDANKVFVSFVNCFDQAGVGMQRAADPHDNEEYLFADCRLYEAHRIFPCFDQPNLQGTFSLTVTAPPSCSVVANSGSSTSPFVQAGAQNRSRRFDKPIK</sequence>
<feature type="compositionally biased region" description="Polar residues" evidence="1">
    <location>
        <begin position="266"/>
        <end position="280"/>
    </location>
</feature>
<dbReference type="AlphaFoldDB" id="A0A086Q570"/>
<dbReference type="Gene3D" id="2.60.40.1730">
    <property type="entry name" value="tricorn interacting facor f3 domain"/>
    <property type="match status" value="1"/>
</dbReference>
<dbReference type="EMBL" id="AEXC02002127">
    <property type="protein sequence ID" value="KFH07752.1"/>
    <property type="molecule type" value="Genomic_DNA"/>
</dbReference>
<dbReference type="VEuPathDB" id="ToxoDB:TGMAS_262575"/>
<feature type="domain" description="Aminopeptidase N-like N-terminal" evidence="3">
    <location>
        <begin position="195"/>
        <end position="275"/>
    </location>
</feature>
<name>A0A086Q570_TOXGO</name>
<keyword evidence="2" id="KW-0812">Transmembrane</keyword>
<dbReference type="Pfam" id="PF17900">
    <property type="entry name" value="Peptidase_M1_N"/>
    <property type="match status" value="1"/>
</dbReference>
<accession>A0A086Q570</accession>
<evidence type="ECO:0000256" key="1">
    <source>
        <dbReference type="SAM" id="MobiDB-lite"/>
    </source>
</evidence>
<gene>
    <name evidence="4" type="ORF">TGMAS_262575</name>
</gene>
<evidence type="ECO:0000313" key="4">
    <source>
        <dbReference type="EMBL" id="KFH07752.1"/>
    </source>
</evidence>
<keyword evidence="2" id="KW-0472">Membrane</keyword>
<evidence type="ECO:0000259" key="3">
    <source>
        <dbReference type="Pfam" id="PF17900"/>
    </source>
</evidence>
<protein>
    <submittedName>
        <fullName evidence="4">Peptidase family M1 protein</fullName>
    </submittedName>
</protein>
<reference evidence="4 5" key="1">
    <citation type="submission" date="2014-04" db="EMBL/GenBank/DDBJ databases">
        <authorList>
            <person name="Sibley D."/>
            <person name="Venepally P."/>
            <person name="Karamycheva S."/>
            <person name="Hadjithomas M."/>
            <person name="Khan A."/>
            <person name="Brunk B."/>
            <person name="Roos D."/>
            <person name="Caler E."/>
            <person name="Lorenzi H."/>
        </authorList>
    </citation>
    <scope>NUCLEOTIDE SEQUENCE [LARGE SCALE GENOMIC DNA]</scope>
    <source>
        <strain evidence="4 5">MAS</strain>
    </source>
</reference>
<feature type="transmembrane region" description="Helical" evidence="2">
    <location>
        <begin position="12"/>
        <end position="32"/>
    </location>
</feature>
<feature type="region of interest" description="Disordered" evidence="1">
    <location>
        <begin position="266"/>
        <end position="290"/>
    </location>
</feature>
<comment type="caution">
    <text evidence="4">The sequence shown here is derived from an EMBL/GenBank/DDBJ whole genome shotgun (WGS) entry which is preliminary data.</text>
</comment>
<dbReference type="InterPro" id="IPR045357">
    <property type="entry name" value="Aminopeptidase_N-like_N"/>
</dbReference>
<evidence type="ECO:0000313" key="5">
    <source>
        <dbReference type="Proteomes" id="UP000028821"/>
    </source>
</evidence>